<dbReference type="AlphaFoldDB" id="A0A4S4ML39"/>
<dbReference type="Gene3D" id="1.25.40.10">
    <property type="entry name" value="Tetratricopeptide repeat domain"/>
    <property type="match status" value="1"/>
</dbReference>
<evidence type="ECO:0000313" key="1">
    <source>
        <dbReference type="EMBL" id="THH26355.1"/>
    </source>
</evidence>
<organism evidence="1 2">
    <name type="scientific">Antrodiella citrinella</name>
    <dbReference type="NCBI Taxonomy" id="2447956"/>
    <lineage>
        <taxon>Eukaryota</taxon>
        <taxon>Fungi</taxon>
        <taxon>Dikarya</taxon>
        <taxon>Basidiomycota</taxon>
        <taxon>Agaricomycotina</taxon>
        <taxon>Agaricomycetes</taxon>
        <taxon>Polyporales</taxon>
        <taxon>Steccherinaceae</taxon>
        <taxon>Antrodiella</taxon>
    </lineage>
</organism>
<sequence>MVHNDPILLAKIIRQLAGAHEQRYKRFAVQGDLSSAITLSKQSLLLLPEDHLNYVAALCCVAQCIRTRFLYFGKTRELQQAASLAQECLERCPVGHPYRAAALENLVDTLYAQHQDLKDHPQDMDLTFVDRFGVNGDRDDLDSAINLVQDEITHHSSGSDLSLPLLELYSTAVSTRFYRYKELSDLGLCISAREDVLHHLPLGHPLRVQYLSMLTSAVHIRANKLNDAPSFAKLIPLYEELMRILPSEDKSRASTAATDFADALDSWEETFPGSADYTSLLCNLASALIRRFTLLSESSDQNRAITLYKDALTYLSGNDSLRLQCLLNAGLSVRSRYLSGRRPSDLDALAWFEEASHSEALDEDDTIAVFVGFSSVMLLRFRDAQFPTTAECDRLVEMGSETMDLCPEVHPDRASVCALYAQVLHNKFTVSWEPTYLDRAIPMYREAVSKFPHQQNDKTLLRTFCRFLTLTHF</sequence>
<dbReference type="Proteomes" id="UP000308730">
    <property type="component" value="Unassembled WGS sequence"/>
</dbReference>
<reference evidence="1 2" key="1">
    <citation type="submission" date="2019-02" db="EMBL/GenBank/DDBJ databases">
        <title>Genome sequencing of the rare red list fungi Antrodiella citrinella (Flaviporus citrinellus).</title>
        <authorList>
            <person name="Buettner E."/>
            <person name="Kellner H."/>
        </authorList>
    </citation>
    <scope>NUCLEOTIDE SEQUENCE [LARGE SCALE GENOMIC DNA]</scope>
    <source>
        <strain evidence="1 2">DSM 108506</strain>
    </source>
</reference>
<keyword evidence="2" id="KW-1185">Reference proteome</keyword>
<proteinExistence type="predicted"/>
<comment type="caution">
    <text evidence="1">The sequence shown here is derived from an EMBL/GenBank/DDBJ whole genome shotgun (WGS) entry which is preliminary data.</text>
</comment>
<accession>A0A4S4ML39</accession>
<dbReference type="OrthoDB" id="9991317at2759"/>
<name>A0A4S4ML39_9APHY</name>
<evidence type="ECO:0000313" key="2">
    <source>
        <dbReference type="Proteomes" id="UP000308730"/>
    </source>
</evidence>
<dbReference type="InterPro" id="IPR011990">
    <property type="entry name" value="TPR-like_helical_dom_sf"/>
</dbReference>
<protein>
    <recommendedName>
        <fullName evidence="3">Anaphase-promoting complex subunit 5 domain-containing protein</fullName>
    </recommendedName>
</protein>
<evidence type="ECO:0008006" key="3">
    <source>
        <dbReference type="Google" id="ProtNLM"/>
    </source>
</evidence>
<dbReference type="EMBL" id="SGPM01000360">
    <property type="protein sequence ID" value="THH26355.1"/>
    <property type="molecule type" value="Genomic_DNA"/>
</dbReference>
<gene>
    <name evidence="1" type="ORF">EUX98_g7832</name>
</gene>